<feature type="compositionally biased region" description="Basic and acidic residues" evidence="1">
    <location>
        <begin position="77"/>
        <end position="90"/>
    </location>
</feature>
<protein>
    <submittedName>
        <fullName evidence="2">Uncharacterized protein</fullName>
    </submittedName>
</protein>
<gene>
    <name evidence="2" type="ORF">GSTUAT00004545001</name>
</gene>
<proteinExistence type="predicted"/>
<sequence length="110" mass="11884">TDFPATFLSAPAASAPSFRGILLCLHCLRAPPPARYFLSVPPGGFQTLCALPSPKPFPEGQQCARSQNKPLRGRAKQTVEERNGGGGRGRYEHAEQHLVISNRLFVCLPG</sequence>
<dbReference type="EMBL" id="LN891023">
    <property type="protein sequence ID" value="CUS11378.1"/>
    <property type="molecule type" value="Genomic_DNA"/>
</dbReference>
<accession>A0A292PXM4</accession>
<feature type="non-terminal residue" evidence="2">
    <location>
        <position position="1"/>
    </location>
</feature>
<keyword evidence="3" id="KW-1185">Reference proteome</keyword>
<evidence type="ECO:0000313" key="2">
    <source>
        <dbReference type="EMBL" id="CUS11378.1"/>
    </source>
</evidence>
<reference evidence="2" key="1">
    <citation type="submission" date="2015-10" db="EMBL/GenBank/DDBJ databases">
        <authorList>
            <person name="Regsiter A."/>
            <person name="william w."/>
        </authorList>
    </citation>
    <scope>NUCLEOTIDE SEQUENCE</scope>
    <source>
        <strain evidence="2">Montdore</strain>
    </source>
</reference>
<name>A0A292PXM4_9PEZI</name>
<dbReference type="Proteomes" id="UP001412239">
    <property type="component" value="Unassembled WGS sequence"/>
</dbReference>
<evidence type="ECO:0000256" key="1">
    <source>
        <dbReference type="SAM" id="MobiDB-lite"/>
    </source>
</evidence>
<dbReference type="AlphaFoldDB" id="A0A292PXM4"/>
<evidence type="ECO:0000313" key="3">
    <source>
        <dbReference type="Proteomes" id="UP001412239"/>
    </source>
</evidence>
<organism evidence="2 3">
    <name type="scientific">Tuber aestivum</name>
    <name type="common">summer truffle</name>
    <dbReference type="NCBI Taxonomy" id="59557"/>
    <lineage>
        <taxon>Eukaryota</taxon>
        <taxon>Fungi</taxon>
        <taxon>Dikarya</taxon>
        <taxon>Ascomycota</taxon>
        <taxon>Pezizomycotina</taxon>
        <taxon>Pezizomycetes</taxon>
        <taxon>Pezizales</taxon>
        <taxon>Tuberaceae</taxon>
        <taxon>Tuber</taxon>
    </lineage>
</organism>
<feature type="region of interest" description="Disordered" evidence="1">
    <location>
        <begin position="59"/>
        <end position="90"/>
    </location>
</feature>